<feature type="chain" id="PRO_5027078957" description="T9SS C-terminal target domain-containing protein" evidence="1">
    <location>
        <begin position="19"/>
        <end position="718"/>
    </location>
</feature>
<dbReference type="RefSeq" id="WP_160632745.1">
    <property type="nucleotide sequence ID" value="NZ_WWNE01000006.1"/>
</dbReference>
<name>A0A6N9NIV4_9FLAO</name>
<reference evidence="2 3" key="1">
    <citation type="submission" date="2019-12" db="EMBL/GenBank/DDBJ databases">
        <authorList>
            <person name="Zhao J."/>
        </authorList>
    </citation>
    <scope>NUCLEOTIDE SEQUENCE [LARGE SCALE GENOMIC DNA]</scope>
    <source>
        <strain evidence="2 3">S-15</strain>
    </source>
</reference>
<dbReference type="EMBL" id="WWNE01000006">
    <property type="protein sequence ID" value="NBG65784.1"/>
    <property type="molecule type" value="Genomic_DNA"/>
</dbReference>
<feature type="signal peptide" evidence="1">
    <location>
        <begin position="1"/>
        <end position="18"/>
    </location>
</feature>
<keyword evidence="1" id="KW-0732">Signal</keyword>
<evidence type="ECO:0000313" key="2">
    <source>
        <dbReference type="EMBL" id="NBG65784.1"/>
    </source>
</evidence>
<accession>A0A6N9NIV4</accession>
<evidence type="ECO:0000256" key="1">
    <source>
        <dbReference type="SAM" id="SignalP"/>
    </source>
</evidence>
<protein>
    <recommendedName>
        <fullName evidence="4">T9SS C-terminal target domain-containing protein</fullName>
    </recommendedName>
</protein>
<gene>
    <name evidence="2" type="ORF">GQN54_06615</name>
</gene>
<dbReference type="Proteomes" id="UP000470771">
    <property type="component" value="Unassembled WGS sequence"/>
</dbReference>
<evidence type="ECO:0000313" key="3">
    <source>
        <dbReference type="Proteomes" id="UP000470771"/>
    </source>
</evidence>
<organism evidence="2 3">
    <name type="scientific">Acidiluteibacter ferrifornacis</name>
    <dbReference type="NCBI Taxonomy" id="2692424"/>
    <lineage>
        <taxon>Bacteria</taxon>
        <taxon>Pseudomonadati</taxon>
        <taxon>Bacteroidota</taxon>
        <taxon>Flavobacteriia</taxon>
        <taxon>Flavobacteriales</taxon>
        <taxon>Cryomorphaceae</taxon>
        <taxon>Acidiluteibacter</taxon>
    </lineage>
</organism>
<evidence type="ECO:0008006" key="4">
    <source>
        <dbReference type="Google" id="ProtNLM"/>
    </source>
</evidence>
<dbReference type="AlphaFoldDB" id="A0A6N9NIV4"/>
<keyword evidence="3" id="KW-1185">Reference proteome</keyword>
<comment type="caution">
    <text evidence="2">The sequence shown here is derived from an EMBL/GenBank/DDBJ whole genome shotgun (WGS) entry which is preliminary data.</text>
</comment>
<proteinExistence type="predicted"/>
<sequence length="718" mass="79704">MKKGLSILFLFSSILVFGQTTSFEERLTSVSNTRITVTNVGTFGNAFRGYRDGSGNQSCEYPAGSGIEHLFEAGVWVGGKNAGGQPLVSTSAFDQPQGYATGRGGYEFTGEIGNRLNVRSSLYDSPNYNPNAVSHEDFIASYTDTNLFVPGTGGSGGPGVPIAGHTQPLNVKIIQKTYNWNFTFSDFIVFLDFEIINLGRKGDPVSLIDSAFFAFYANTVVRNTNITPVGSGGVSFYDKGGNGFIDSLDIAYCYDKAGDVGFTDSYIGQKFLGAEDKFGFHHPTLDPSFDAHYSAWTFNSSSDPIFFQPANDNARYEKMTKGLNDSPCWEDGSAQGCTGRSYQESLNMAGNRSDLVSVGPFRDFKKGDTLRVSYAIIMAKKFDDGNPTSANTFEQKRNLFANADRAQLAYYGEDINFNGVLDPGEDNDNNGKITRFILPEPPAIPRTKVIAQDKKIEIYWTDNAEESIDPITNQKDFEGYRIYLSKLGFDVTGVQNLAEDLVALDEYDLPNNGKFKDIGLDDIRLTTPALFDGDTNVYQYKYVIDNLLDGWQYAVAVSSFDTGDEESNLESLESSILGNNFRVFPGKKPSDSFDENEPFAYPNPYYMGASWEGRSNFQEQSRKLIFSNLPERCIIRVFAPAGDLIDEIYHNPEYDGSDIKWFDTFGAENKKNNKFSGGEHAWDLLSKSTQIISRGLYLFSVENLDNNETYRGKFTIIK</sequence>